<dbReference type="Ensembl" id="ENSDLAT00005015121.2">
    <property type="protein sequence ID" value="ENSDLAP00005013874.2"/>
    <property type="gene ID" value="ENSDLAG00005006946.2"/>
</dbReference>
<proteinExistence type="predicted"/>
<name>A0A8C4E864_DICLA</name>
<accession>A0A8C4E864</accession>
<protein>
    <submittedName>
        <fullName evidence="1">Uncharacterized protein</fullName>
    </submittedName>
</protein>
<dbReference type="AlphaFoldDB" id="A0A8C4E864"/>
<organism evidence="1 2">
    <name type="scientific">Dicentrarchus labrax</name>
    <name type="common">European seabass</name>
    <name type="synonym">Morone labrax</name>
    <dbReference type="NCBI Taxonomy" id="13489"/>
    <lineage>
        <taxon>Eukaryota</taxon>
        <taxon>Metazoa</taxon>
        <taxon>Chordata</taxon>
        <taxon>Craniata</taxon>
        <taxon>Vertebrata</taxon>
        <taxon>Euteleostomi</taxon>
        <taxon>Actinopterygii</taxon>
        <taxon>Neopterygii</taxon>
        <taxon>Teleostei</taxon>
        <taxon>Neoteleostei</taxon>
        <taxon>Acanthomorphata</taxon>
        <taxon>Eupercaria</taxon>
        <taxon>Moronidae</taxon>
        <taxon>Dicentrarchus</taxon>
    </lineage>
</organism>
<keyword evidence="2" id="KW-1185">Reference proteome</keyword>
<reference evidence="1" key="2">
    <citation type="submission" date="2025-09" db="UniProtKB">
        <authorList>
            <consortium name="Ensembl"/>
        </authorList>
    </citation>
    <scope>IDENTIFICATION</scope>
</reference>
<evidence type="ECO:0000313" key="2">
    <source>
        <dbReference type="Proteomes" id="UP000694389"/>
    </source>
</evidence>
<reference evidence="1" key="1">
    <citation type="submission" date="2025-08" db="UniProtKB">
        <authorList>
            <consortium name="Ensembl"/>
        </authorList>
    </citation>
    <scope>IDENTIFICATION</scope>
</reference>
<sequence length="46" mass="5562">MIRATFIHWPLYMFRSAMPNSLHFATRESFLMLERNRNLATSQHHT</sequence>
<dbReference type="Proteomes" id="UP000694389">
    <property type="component" value="Unassembled WGS sequence"/>
</dbReference>
<evidence type="ECO:0000313" key="1">
    <source>
        <dbReference type="Ensembl" id="ENSDLAP00005013874.2"/>
    </source>
</evidence>